<gene>
    <name evidence="1" type="ORF">SAMEA4412677_01857</name>
</gene>
<protein>
    <recommendedName>
        <fullName evidence="3">Peptidase S24/S26A/S26B/S26C domain-containing protein</fullName>
    </recommendedName>
</protein>
<organism evidence="1 2">
    <name type="scientific">Chryseobacterium taklimakanense</name>
    <dbReference type="NCBI Taxonomy" id="536441"/>
    <lineage>
        <taxon>Bacteria</taxon>
        <taxon>Pseudomonadati</taxon>
        <taxon>Bacteroidota</taxon>
        <taxon>Flavobacteriia</taxon>
        <taxon>Flavobacteriales</taxon>
        <taxon>Weeksellaceae</taxon>
        <taxon>Chryseobacterium group</taxon>
        <taxon>Chryseobacterium</taxon>
    </lineage>
</organism>
<dbReference type="RefSeq" id="WP_095072627.1">
    <property type="nucleotide sequence ID" value="NZ_LT906465.1"/>
</dbReference>
<evidence type="ECO:0008006" key="3">
    <source>
        <dbReference type="Google" id="ProtNLM"/>
    </source>
</evidence>
<reference evidence="1 2" key="1">
    <citation type="submission" date="2017-06" db="EMBL/GenBank/DDBJ databases">
        <authorList>
            <consortium name="Pathogen Informatics"/>
        </authorList>
    </citation>
    <scope>NUCLEOTIDE SEQUENCE [LARGE SCALE GENOMIC DNA]</scope>
    <source>
        <strain evidence="1 2">NCTC13490</strain>
    </source>
</reference>
<dbReference type="Proteomes" id="UP000215196">
    <property type="component" value="Chromosome 1"/>
</dbReference>
<sequence>MYTQETRLNRFGTNQIMFRIESEHMRSTEPGAGIISGDELNCYFYNNIQIEDGKCYLLEWMEAETKEKHFFVRAAKFEGEYIKFYCVNPEFSEGDFFCKPEELKDTFTGIAVVESYSRWMMRKEDMDELCS</sequence>
<accession>A0A239XPX4</accession>
<evidence type="ECO:0000313" key="2">
    <source>
        <dbReference type="Proteomes" id="UP000215196"/>
    </source>
</evidence>
<name>A0A239XPX4_9FLAO</name>
<dbReference type="KEGG" id="ctak:4412677_01857"/>
<proteinExistence type="predicted"/>
<dbReference type="EMBL" id="LT906465">
    <property type="protein sequence ID" value="SNV48133.1"/>
    <property type="molecule type" value="Genomic_DNA"/>
</dbReference>
<evidence type="ECO:0000313" key="1">
    <source>
        <dbReference type="EMBL" id="SNV48133.1"/>
    </source>
</evidence>
<dbReference type="AlphaFoldDB" id="A0A239XPX4"/>
<keyword evidence="2" id="KW-1185">Reference proteome</keyword>